<reference evidence="1 2" key="1">
    <citation type="submission" date="2016-10" db="EMBL/GenBank/DDBJ databases">
        <title>Genome sequence of the basidiomycete white-rot fungus Trametes pubescens.</title>
        <authorList>
            <person name="Makela M.R."/>
            <person name="Granchi Z."/>
            <person name="Peng M."/>
            <person name="De Vries R.P."/>
            <person name="Grigoriev I."/>
            <person name="Riley R."/>
            <person name="Hilden K."/>
        </authorList>
    </citation>
    <scope>NUCLEOTIDE SEQUENCE [LARGE SCALE GENOMIC DNA]</scope>
    <source>
        <strain evidence="1 2">FBCC735</strain>
    </source>
</reference>
<comment type="caution">
    <text evidence="1">The sequence shown here is derived from an EMBL/GenBank/DDBJ whole genome shotgun (WGS) entry which is preliminary data.</text>
</comment>
<name>A0A1M2V9T0_TRAPU</name>
<protein>
    <submittedName>
        <fullName evidence="1">Uncharacterized protein</fullName>
    </submittedName>
</protein>
<dbReference type="STRING" id="154538.A0A1M2V9T0"/>
<dbReference type="EMBL" id="MNAD01001548">
    <property type="protein sequence ID" value="OJT04302.1"/>
    <property type="molecule type" value="Genomic_DNA"/>
</dbReference>
<proteinExistence type="predicted"/>
<organism evidence="1 2">
    <name type="scientific">Trametes pubescens</name>
    <name type="common">White-rot fungus</name>
    <dbReference type="NCBI Taxonomy" id="154538"/>
    <lineage>
        <taxon>Eukaryota</taxon>
        <taxon>Fungi</taxon>
        <taxon>Dikarya</taxon>
        <taxon>Basidiomycota</taxon>
        <taxon>Agaricomycotina</taxon>
        <taxon>Agaricomycetes</taxon>
        <taxon>Polyporales</taxon>
        <taxon>Polyporaceae</taxon>
        <taxon>Trametes</taxon>
    </lineage>
</organism>
<sequence>MQALKNNSSLRITYLGRGWDGWGVGMENLDGHGNQEPMLRWAASTHAPVPVWKTSSQAGWTAASGGECSRFVRLFAGDDFKGWPAPVAAPGADGAEAGAPATAGISKTGQKTLRVQKPLLNLHRPKSTGEGAAEGDAADKWIRKICMGTFEDTGKCKGYVLIYIHLRVSTRIRRTRPGEVWSSVSRGYLPPLLDMLWETPLLTLRVSIRWAFVDFTTAEHATVALTNPWNH</sequence>
<dbReference type="AlphaFoldDB" id="A0A1M2V9T0"/>
<evidence type="ECO:0000313" key="1">
    <source>
        <dbReference type="EMBL" id="OJT04302.1"/>
    </source>
</evidence>
<evidence type="ECO:0000313" key="2">
    <source>
        <dbReference type="Proteomes" id="UP000184267"/>
    </source>
</evidence>
<accession>A0A1M2V9T0</accession>
<keyword evidence="2" id="KW-1185">Reference proteome</keyword>
<gene>
    <name evidence="1" type="ORF">TRAPUB_4936</name>
</gene>
<dbReference type="OrthoDB" id="439808at2759"/>
<dbReference type="Proteomes" id="UP000184267">
    <property type="component" value="Unassembled WGS sequence"/>
</dbReference>